<accession>A0A0R2L0I1</accession>
<evidence type="ECO:0000259" key="1">
    <source>
        <dbReference type="PROSITE" id="PS51704"/>
    </source>
</evidence>
<reference evidence="2 3" key="1">
    <citation type="journal article" date="2015" name="Genome Announc.">
        <title>Expanding the biotechnology potential of lactobacilli through comparative genomics of 213 strains and associated genera.</title>
        <authorList>
            <person name="Sun Z."/>
            <person name="Harris H.M."/>
            <person name="McCann A."/>
            <person name="Guo C."/>
            <person name="Argimon S."/>
            <person name="Zhang W."/>
            <person name="Yang X."/>
            <person name="Jeffery I.B."/>
            <person name="Cooney J.C."/>
            <person name="Kagawa T.F."/>
            <person name="Liu W."/>
            <person name="Song Y."/>
            <person name="Salvetti E."/>
            <person name="Wrobel A."/>
            <person name="Rasinkangas P."/>
            <person name="Parkhill J."/>
            <person name="Rea M.C."/>
            <person name="O'Sullivan O."/>
            <person name="Ritari J."/>
            <person name="Douillard F.P."/>
            <person name="Paul Ross R."/>
            <person name="Yang R."/>
            <person name="Briner A.E."/>
            <person name="Felis G.E."/>
            <person name="de Vos W.M."/>
            <person name="Barrangou R."/>
            <person name="Klaenhammer T.R."/>
            <person name="Caufield P.W."/>
            <person name="Cui Y."/>
            <person name="Zhang H."/>
            <person name="O'Toole P.W."/>
        </authorList>
    </citation>
    <scope>NUCLEOTIDE SEQUENCE [LARGE SCALE GENOMIC DNA]</scope>
    <source>
        <strain evidence="2 3">DSM 18001</strain>
    </source>
</reference>
<keyword evidence="3" id="KW-1185">Reference proteome</keyword>
<evidence type="ECO:0000313" key="3">
    <source>
        <dbReference type="Proteomes" id="UP000051859"/>
    </source>
</evidence>
<dbReference type="AlphaFoldDB" id="A0A0R2L0I1"/>
<protein>
    <submittedName>
        <fullName evidence="2">Glycerophosphoryl diester phosphodiesterase</fullName>
    </submittedName>
</protein>
<dbReference type="Pfam" id="PF03009">
    <property type="entry name" value="GDPD"/>
    <property type="match status" value="1"/>
</dbReference>
<dbReference type="InterPro" id="IPR017946">
    <property type="entry name" value="PLC-like_Pdiesterase_TIM-brl"/>
</dbReference>
<evidence type="ECO:0000313" key="2">
    <source>
        <dbReference type="EMBL" id="KRN95295.1"/>
    </source>
</evidence>
<dbReference type="PROSITE" id="PS51704">
    <property type="entry name" value="GP_PDE"/>
    <property type="match status" value="1"/>
</dbReference>
<sequence>MITQIIAHRGSKGTRPENTLAAFNQAIDDGADGIETDVHLSSDGELIIIHDETVNRTTNGEGRVFDKTLIELKQLDAGAYFSEKYINERIPTLEEVVDLLDQRKYRGIFNLELKTDKIKYPGIEYKVYDFFKNRPIRFHLVYSSFNPKTVSTMHKLQPDVEVASLFKINTKAARKFIRHKIIQEWHPSITWVRSHRFFLPHVALRPWTVNSAEDIRYCCKKRFKGIITDYPARALKIRKEIQGE</sequence>
<dbReference type="PATRIC" id="fig|331679.3.peg.181"/>
<dbReference type="RefSeq" id="WP_057801342.1">
    <property type="nucleotide sequence ID" value="NZ_JQBX01000001.1"/>
</dbReference>
<dbReference type="EMBL" id="JQBX01000001">
    <property type="protein sequence ID" value="KRN95295.1"/>
    <property type="molecule type" value="Genomic_DNA"/>
</dbReference>
<dbReference type="GO" id="GO:0006629">
    <property type="term" value="P:lipid metabolic process"/>
    <property type="evidence" value="ECO:0007669"/>
    <property type="project" value="InterPro"/>
</dbReference>
<feature type="domain" description="GP-PDE" evidence="1">
    <location>
        <begin position="3"/>
        <end position="238"/>
    </location>
</feature>
<proteinExistence type="predicted"/>
<dbReference type="SUPFAM" id="SSF51695">
    <property type="entry name" value="PLC-like phosphodiesterases"/>
    <property type="match status" value="1"/>
</dbReference>
<gene>
    <name evidence="2" type="ORF">IV81_GL000179</name>
</gene>
<dbReference type="Gene3D" id="3.20.20.190">
    <property type="entry name" value="Phosphatidylinositol (PI) phosphodiesterase"/>
    <property type="match status" value="1"/>
</dbReference>
<dbReference type="PANTHER" id="PTHR46211">
    <property type="entry name" value="GLYCEROPHOSPHORYL DIESTER PHOSPHODIESTERASE"/>
    <property type="match status" value="1"/>
</dbReference>
<dbReference type="Proteomes" id="UP000051859">
    <property type="component" value="Unassembled WGS sequence"/>
</dbReference>
<dbReference type="GO" id="GO:0008081">
    <property type="term" value="F:phosphoric diester hydrolase activity"/>
    <property type="evidence" value="ECO:0007669"/>
    <property type="project" value="InterPro"/>
</dbReference>
<dbReference type="STRING" id="331679.IV81_GL000179"/>
<dbReference type="CDD" id="cd08563">
    <property type="entry name" value="GDPD_TtGDE_like"/>
    <property type="match status" value="1"/>
</dbReference>
<dbReference type="PANTHER" id="PTHR46211:SF1">
    <property type="entry name" value="GLYCEROPHOSPHODIESTER PHOSPHODIESTERASE, CYTOPLASMIC"/>
    <property type="match status" value="1"/>
</dbReference>
<comment type="caution">
    <text evidence="2">The sequence shown here is derived from an EMBL/GenBank/DDBJ whole genome shotgun (WGS) entry which is preliminary data.</text>
</comment>
<dbReference type="InterPro" id="IPR030395">
    <property type="entry name" value="GP_PDE_dom"/>
</dbReference>
<organism evidence="2 3">
    <name type="scientific">Pediococcus stilesii</name>
    <dbReference type="NCBI Taxonomy" id="331679"/>
    <lineage>
        <taxon>Bacteria</taxon>
        <taxon>Bacillati</taxon>
        <taxon>Bacillota</taxon>
        <taxon>Bacilli</taxon>
        <taxon>Lactobacillales</taxon>
        <taxon>Lactobacillaceae</taxon>
        <taxon>Pediococcus</taxon>
    </lineage>
</organism>
<name>A0A0R2L0I1_9LACO</name>